<evidence type="ECO:0000256" key="2">
    <source>
        <dbReference type="ARBA" id="ARBA00022692"/>
    </source>
</evidence>
<feature type="domain" description="Ferric oxidoreductase" evidence="6">
    <location>
        <begin position="44"/>
        <end position="153"/>
    </location>
</feature>
<organism evidence="7 8">
    <name type="scientific">Shimia thalassica</name>
    <dbReference type="NCBI Taxonomy" id="1715693"/>
    <lineage>
        <taxon>Bacteria</taxon>
        <taxon>Pseudomonadati</taxon>
        <taxon>Pseudomonadota</taxon>
        <taxon>Alphaproteobacteria</taxon>
        <taxon>Rhodobacterales</taxon>
        <taxon>Roseobacteraceae</taxon>
    </lineage>
</organism>
<comment type="subcellular location">
    <subcellularLocation>
        <location evidence="1">Membrane</location>
        <topology evidence="1">Multi-pass membrane protein</topology>
    </subcellularLocation>
</comment>
<evidence type="ECO:0000256" key="1">
    <source>
        <dbReference type="ARBA" id="ARBA00004141"/>
    </source>
</evidence>
<feature type="transmembrane region" description="Helical" evidence="5">
    <location>
        <begin position="37"/>
        <end position="61"/>
    </location>
</feature>
<dbReference type="InterPro" id="IPR013130">
    <property type="entry name" value="Fe3_Rdtase_TM_dom"/>
</dbReference>
<dbReference type="AlphaFoldDB" id="A0A0P1I5A3"/>
<keyword evidence="3 5" id="KW-1133">Transmembrane helix</keyword>
<sequence>MSLTGKIVFWSALCAVLMGTFYEAATSSLLAWRQPVYIVAGFAGIAAMVFLLCQPLLIKGYVPDLPNAQARKIHRWFGGGLVVAIVLHVAGLWVTSPPDVVDALLFRSPTPFSVWGVLAMWAVFAAACVAVLRRRIGPRLWRVLHMILVTIVVGGSVVHAMRIEGSMGMTSKVILCGLVLGALIKTLVDFRGWRVMPRRRP</sequence>
<protein>
    <submittedName>
        <fullName evidence="7">Ferric reductase like transmembrane component</fullName>
    </submittedName>
</protein>
<feature type="transmembrane region" description="Helical" evidence="5">
    <location>
        <begin position="114"/>
        <end position="132"/>
    </location>
</feature>
<keyword evidence="8" id="KW-1185">Reference proteome</keyword>
<accession>A0A0P1I5A3</accession>
<gene>
    <name evidence="7" type="ORF">PH7735_01294</name>
</gene>
<evidence type="ECO:0000259" key="6">
    <source>
        <dbReference type="Pfam" id="PF01794"/>
    </source>
</evidence>
<dbReference type="GeneID" id="83880352"/>
<feature type="transmembrane region" description="Helical" evidence="5">
    <location>
        <begin position="7"/>
        <end position="25"/>
    </location>
</feature>
<feature type="transmembrane region" description="Helical" evidence="5">
    <location>
        <begin position="169"/>
        <end position="190"/>
    </location>
</feature>
<proteinExistence type="predicted"/>
<keyword evidence="4 5" id="KW-0472">Membrane</keyword>
<feature type="transmembrane region" description="Helical" evidence="5">
    <location>
        <begin position="73"/>
        <end position="94"/>
    </location>
</feature>
<dbReference type="RefSeq" id="WP_058310437.1">
    <property type="nucleotide sequence ID" value="NZ_CYTW01000001.1"/>
</dbReference>
<dbReference type="GO" id="GO:0016020">
    <property type="term" value="C:membrane"/>
    <property type="evidence" value="ECO:0007669"/>
    <property type="project" value="UniProtKB-SubCell"/>
</dbReference>
<evidence type="ECO:0000313" key="7">
    <source>
        <dbReference type="EMBL" id="CUJ90800.1"/>
    </source>
</evidence>
<dbReference type="EMBL" id="CYTW01000001">
    <property type="protein sequence ID" value="CUJ90800.1"/>
    <property type="molecule type" value="Genomic_DNA"/>
</dbReference>
<evidence type="ECO:0000256" key="3">
    <source>
        <dbReference type="ARBA" id="ARBA00022989"/>
    </source>
</evidence>
<feature type="transmembrane region" description="Helical" evidence="5">
    <location>
        <begin position="144"/>
        <end position="163"/>
    </location>
</feature>
<dbReference type="Proteomes" id="UP000051870">
    <property type="component" value="Unassembled WGS sequence"/>
</dbReference>
<keyword evidence="2 5" id="KW-0812">Transmembrane</keyword>
<evidence type="ECO:0000256" key="4">
    <source>
        <dbReference type="ARBA" id="ARBA00023136"/>
    </source>
</evidence>
<dbReference type="Pfam" id="PF01794">
    <property type="entry name" value="Ferric_reduct"/>
    <property type="match status" value="1"/>
</dbReference>
<evidence type="ECO:0000313" key="8">
    <source>
        <dbReference type="Proteomes" id="UP000051870"/>
    </source>
</evidence>
<reference evidence="8" key="1">
    <citation type="submission" date="2015-09" db="EMBL/GenBank/DDBJ databases">
        <authorList>
            <person name="Rodrigo-Torres Lidia"/>
            <person name="Arahal R.David."/>
        </authorList>
    </citation>
    <scope>NUCLEOTIDE SEQUENCE [LARGE SCALE GENOMIC DNA]</scope>
    <source>
        <strain evidence="8">CECT 7735</strain>
    </source>
</reference>
<name>A0A0P1I5A3_9RHOB</name>
<evidence type="ECO:0000256" key="5">
    <source>
        <dbReference type="SAM" id="Phobius"/>
    </source>
</evidence>
<dbReference type="STRING" id="1715693.PH7735_01294"/>